<dbReference type="KEGG" id="bacg:D2962_04645"/>
<dbReference type="InterPro" id="IPR043128">
    <property type="entry name" value="Rev_trsase/Diguanyl_cyclase"/>
</dbReference>
<accession>A0A3G2R4E6</accession>
<dbReference type="Proteomes" id="UP000280960">
    <property type="component" value="Chromosome"/>
</dbReference>
<dbReference type="SMART" id="SM00267">
    <property type="entry name" value="GGDEF"/>
    <property type="match status" value="1"/>
</dbReference>
<name>A0A3G2R4E6_9FIRM</name>
<gene>
    <name evidence="2" type="ORF">D2962_04645</name>
</gene>
<evidence type="ECO:0000259" key="1">
    <source>
        <dbReference type="PROSITE" id="PS50887"/>
    </source>
</evidence>
<dbReference type="NCBIfam" id="TIGR00254">
    <property type="entry name" value="GGDEF"/>
    <property type="match status" value="1"/>
</dbReference>
<dbReference type="AlphaFoldDB" id="A0A3G2R4E6"/>
<dbReference type="InterPro" id="IPR029787">
    <property type="entry name" value="Nucleotide_cyclase"/>
</dbReference>
<dbReference type="GO" id="GO:0052621">
    <property type="term" value="F:diguanylate cyclase activity"/>
    <property type="evidence" value="ECO:0007669"/>
    <property type="project" value="TreeGrafter"/>
</dbReference>
<dbReference type="FunFam" id="3.30.70.270:FF:000001">
    <property type="entry name" value="Diguanylate cyclase domain protein"/>
    <property type="match status" value="1"/>
</dbReference>
<sequence>MSEFAKKIAEKYGQTFSVILLDIDHFKAINDTFGHVAGDKVLKKVCRTIKNNIRETDIFGRLGGEEFMVILPETHKEQAFVVAERIRQDISNITWAGQDMKITVSGGVYQYNNEKLIELLKKVDNFLYQAKNSGRNRIKSDIS</sequence>
<proteinExistence type="predicted"/>
<keyword evidence="3" id="KW-1185">Reference proteome</keyword>
<feature type="domain" description="GGDEF" evidence="1">
    <location>
        <begin position="14"/>
        <end position="143"/>
    </location>
</feature>
<dbReference type="CDD" id="cd01949">
    <property type="entry name" value="GGDEF"/>
    <property type="match status" value="1"/>
</dbReference>
<dbReference type="RefSeq" id="WP_122014284.1">
    <property type="nucleotide sequence ID" value="NZ_CP033169.1"/>
</dbReference>
<dbReference type="SUPFAM" id="SSF55073">
    <property type="entry name" value="Nucleotide cyclase"/>
    <property type="match status" value="1"/>
</dbReference>
<dbReference type="PANTHER" id="PTHR45138">
    <property type="entry name" value="REGULATORY COMPONENTS OF SENSORY TRANSDUCTION SYSTEM"/>
    <property type="match status" value="1"/>
</dbReference>
<dbReference type="InterPro" id="IPR000160">
    <property type="entry name" value="GGDEF_dom"/>
</dbReference>
<organism evidence="2 3">
    <name type="scientific">Biomaibacter acetigenes</name>
    <dbReference type="NCBI Taxonomy" id="2316383"/>
    <lineage>
        <taxon>Bacteria</taxon>
        <taxon>Bacillati</taxon>
        <taxon>Bacillota</taxon>
        <taxon>Clostridia</taxon>
        <taxon>Thermosediminibacterales</taxon>
        <taxon>Tepidanaerobacteraceae</taxon>
        <taxon>Biomaibacter</taxon>
    </lineage>
</organism>
<dbReference type="PANTHER" id="PTHR45138:SF9">
    <property type="entry name" value="DIGUANYLATE CYCLASE DGCM-RELATED"/>
    <property type="match status" value="1"/>
</dbReference>
<dbReference type="InterPro" id="IPR050469">
    <property type="entry name" value="Diguanylate_Cyclase"/>
</dbReference>
<dbReference type="EMBL" id="CP033169">
    <property type="protein sequence ID" value="AYO29988.1"/>
    <property type="molecule type" value="Genomic_DNA"/>
</dbReference>
<dbReference type="PROSITE" id="PS50887">
    <property type="entry name" value="GGDEF"/>
    <property type="match status" value="1"/>
</dbReference>
<evidence type="ECO:0000313" key="3">
    <source>
        <dbReference type="Proteomes" id="UP000280960"/>
    </source>
</evidence>
<protein>
    <submittedName>
        <fullName evidence="2">GGDEF domain-containing protein</fullName>
    </submittedName>
</protein>
<dbReference type="Gene3D" id="3.30.70.270">
    <property type="match status" value="1"/>
</dbReference>
<evidence type="ECO:0000313" key="2">
    <source>
        <dbReference type="EMBL" id="AYO29988.1"/>
    </source>
</evidence>
<dbReference type="Pfam" id="PF00990">
    <property type="entry name" value="GGDEF"/>
    <property type="match status" value="1"/>
</dbReference>
<reference evidence="2 3" key="1">
    <citation type="submission" date="2018-10" db="EMBL/GenBank/DDBJ databases">
        <authorList>
            <person name="Zhang X."/>
        </authorList>
    </citation>
    <scope>NUCLEOTIDE SEQUENCE [LARGE SCALE GENOMIC DNA]</scope>
    <source>
        <strain evidence="2 3">SK-G1</strain>
    </source>
</reference>